<dbReference type="EMBL" id="JBAPLV010000020">
    <property type="protein sequence ID" value="MEI4280174.1"/>
    <property type="molecule type" value="Genomic_DNA"/>
</dbReference>
<name>A0ABU8E961_9ACTN</name>
<gene>
    <name evidence="2" type="ORF">UXQ13_17010</name>
</gene>
<evidence type="ECO:0000256" key="1">
    <source>
        <dbReference type="SAM" id="MobiDB-lite"/>
    </source>
</evidence>
<proteinExistence type="predicted"/>
<reference evidence="2 3" key="1">
    <citation type="submission" date="2024-03" db="EMBL/GenBank/DDBJ databases">
        <title>Draft genome sequence of Klenkia terrae.</title>
        <authorList>
            <person name="Duangmal K."/>
            <person name="Chantavorakit T."/>
        </authorList>
    </citation>
    <scope>NUCLEOTIDE SEQUENCE [LARGE SCALE GENOMIC DNA]</scope>
    <source>
        <strain evidence="2 3">JCM 17786</strain>
    </source>
</reference>
<evidence type="ECO:0000313" key="3">
    <source>
        <dbReference type="Proteomes" id="UP001373496"/>
    </source>
</evidence>
<sequence>MSDPITNPADAPSDDNLVDGRPGDTVPGSDDTTLTTDDAAQDDDSEAQPDNS</sequence>
<feature type="compositionally biased region" description="Acidic residues" evidence="1">
    <location>
        <begin position="39"/>
        <end position="52"/>
    </location>
</feature>
<comment type="caution">
    <text evidence="2">The sequence shown here is derived from an EMBL/GenBank/DDBJ whole genome shotgun (WGS) entry which is preliminary data.</text>
</comment>
<feature type="region of interest" description="Disordered" evidence="1">
    <location>
        <begin position="1"/>
        <end position="52"/>
    </location>
</feature>
<accession>A0ABU8E961</accession>
<organism evidence="2 3">
    <name type="scientific">Klenkia terrae</name>
    <dbReference type="NCBI Taxonomy" id="1052259"/>
    <lineage>
        <taxon>Bacteria</taxon>
        <taxon>Bacillati</taxon>
        <taxon>Actinomycetota</taxon>
        <taxon>Actinomycetes</taxon>
        <taxon>Geodermatophilales</taxon>
        <taxon>Geodermatophilaceae</taxon>
        <taxon>Klenkia</taxon>
    </lineage>
</organism>
<protein>
    <submittedName>
        <fullName evidence="2">Uncharacterized protein</fullName>
    </submittedName>
</protein>
<keyword evidence="3" id="KW-1185">Reference proteome</keyword>
<dbReference type="Proteomes" id="UP001373496">
    <property type="component" value="Unassembled WGS sequence"/>
</dbReference>
<dbReference type="RefSeq" id="WP_225233265.1">
    <property type="nucleotide sequence ID" value="NZ_JBAPLV010000020.1"/>
</dbReference>
<evidence type="ECO:0000313" key="2">
    <source>
        <dbReference type="EMBL" id="MEI4280174.1"/>
    </source>
</evidence>